<dbReference type="Proteomes" id="UP000485058">
    <property type="component" value="Unassembled WGS sequence"/>
</dbReference>
<sequence>MHGTPSSTHCLIKAAHALLAGCVTGREGLLEGCGPPAAGLHFYCPVRHARMGMRMMTMAVHAVV</sequence>
<feature type="non-terminal residue" evidence="1">
    <location>
        <position position="1"/>
    </location>
</feature>
<protein>
    <submittedName>
        <fullName evidence="1">Uncharacterized protein</fullName>
    </submittedName>
</protein>
<proteinExistence type="predicted"/>
<dbReference type="EMBL" id="BLLF01001212">
    <property type="protein sequence ID" value="GFH17849.1"/>
    <property type="molecule type" value="Genomic_DNA"/>
</dbReference>
<keyword evidence="2" id="KW-1185">Reference proteome</keyword>
<dbReference type="AlphaFoldDB" id="A0A699ZEQ2"/>
<gene>
    <name evidence="1" type="ORF">HaLaN_14561</name>
</gene>
<evidence type="ECO:0000313" key="2">
    <source>
        <dbReference type="Proteomes" id="UP000485058"/>
    </source>
</evidence>
<comment type="caution">
    <text evidence="1">The sequence shown here is derived from an EMBL/GenBank/DDBJ whole genome shotgun (WGS) entry which is preliminary data.</text>
</comment>
<organism evidence="1 2">
    <name type="scientific">Haematococcus lacustris</name>
    <name type="common">Green alga</name>
    <name type="synonym">Haematococcus pluvialis</name>
    <dbReference type="NCBI Taxonomy" id="44745"/>
    <lineage>
        <taxon>Eukaryota</taxon>
        <taxon>Viridiplantae</taxon>
        <taxon>Chlorophyta</taxon>
        <taxon>core chlorophytes</taxon>
        <taxon>Chlorophyceae</taxon>
        <taxon>CS clade</taxon>
        <taxon>Chlamydomonadales</taxon>
        <taxon>Haematococcaceae</taxon>
        <taxon>Haematococcus</taxon>
    </lineage>
</organism>
<evidence type="ECO:0000313" key="1">
    <source>
        <dbReference type="EMBL" id="GFH17849.1"/>
    </source>
</evidence>
<name>A0A699ZEQ2_HAELA</name>
<reference evidence="1 2" key="1">
    <citation type="submission" date="2020-02" db="EMBL/GenBank/DDBJ databases">
        <title>Draft genome sequence of Haematococcus lacustris strain NIES-144.</title>
        <authorList>
            <person name="Morimoto D."/>
            <person name="Nakagawa S."/>
            <person name="Yoshida T."/>
            <person name="Sawayama S."/>
        </authorList>
    </citation>
    <scope>NUCLEOTIDE SEQUENCE [LARGE SCALE GENOMIC DNA]</scope>
    <source>
        <strain evidence="1 2">NIES-144</strain>
    </source>
</reference>
<accession>A0A699ZEQ2</accession>